<organism evidence="2">
    <name type="scientific">Brassica cretica</name>
    <name type="common">Mustard</name>
    <dbReference type="NCBI Taxonomy" id="69181"/>
    <lineage>
        <taxon>Eukaryota</taxon>
        <taxon>Viridiplantae</taxon>
        <taxon>Streptophyta</taxon>
        <taxon>Embryophyta</taxon>
        <taxon>Tracheophyta</taxon>
        <taxon>Spermatophyta</taxon>
        <taxon>Magnoliopsida</taxon>
        <taxon>eudicotyledons</taxon>
        <taxon>Gunneridae</taxon>
        <taxon>Pentapetalae</taxon>
        <taxon>rosids</taxon>
        <taxon>malvids</taxon>
        <taxon>Brassicales</taxon>
        <taxon>Brassicaceae</taxon>
        <taxon>Brassiceae</taxon>
        <taxon>Brassica</taxon>
    </lineage>
</organism>
<accession>A0A8S9K4R4</accession>
<feature type="region of interest" description="Disordered" evidence="1">
    <location>
        <begin position="108"/>
        <end position="129"/>
    </location>
</feature>
<gene>
    <name evidence="2" type="ORF">F2Q70_00038659</name>
</gene>
<dbReference type="EMBL" id="QGKY02000190">
    <property type="protein sequence ID" value="KAF2588336.1"/>
    <property type="molecule type" value="Genomic_DNA"/>
</dbReference>
<evidence type="ECO:0000313" key="2">
    <source>
        <dbReference type="EMBL" id="KAF2588336.1"/>
    </source>
</evidence>
<dbReference type="AlphaFoldDB" id="A0A8S9K4R4"/>
<feature type="compositionally biased region" description="Basic and acidic residues" evidence="1">
    <location>
        <begin position="1"/>
        <end position="11"/>
    </location>
</feature>
<feature type="compositionally biased region" description="Polar residues" evidence="1">
    <location>
        <begin position="196"/>
        <end position="206"/>
    </location>
</feature>
<feature type="compositionally biased region" description="Polar residues" evidence="1">
    <location>
        <begin position="12"/>
        <end position="21"/>
    </location>
</feature>
<feature type="region of interest" description="Disordered" evidence="1">
    <location>
        <begin position="191"/>
        <end position="221"/>
    </location>
</feature>
<feature type="region of interest" description="Disordered" evidence="1">
    <location>
        <begin position="1"/>
        <end position="26"/>
    </location>
</feature>
<reference evidence="2" key="1">
    <citation type="submission" date="2019-12" db="EMBL/GenBank/DDBJ databases">
        <title>Genome sequencing and annotation of Brassica cretica.</title>
        <authorList>
            <person name="Studholme D.J."/>
            <person name="Sarris P.F."/>
        </authorList>
    </citation>
    <scope>NUCLEOTIDE SEQUENCE</scope>
    <source>
        <strain evidence="2">PFS-102/07</strain>
        <tissue evidence="2">Leaf</tissue>
    </source>
</reference>
<comment type="caution">
    <text evidence="2">The sequence shown here is derived from an EMBL/GenBank/DDBJ whole genome shotgun (WGS) entry which is preliminary data.</text>
</comment>
<name>A0A8S9K4R4_BRACR</name>
<proteinExistence type="predicted"/>
<feature type="compositionally biased region" description="Polar residues" evidence="1">
    <location>
        <begin position="112"/>
        <end position="124"/>
    </location>
</feature>
<sequence length="242" mass="27553">MFLSKTLERNGSRNQTSSPTRSFGPFEVQNCTDRSDERPGPLGKLGFLDFPNLNGNRQCEFRFPQPLDMVTTLILVRDERGDLHDQESHRHLHTEGREEVEEDVNFIGGTGFQRSGNKGGNRNSYRNRGEAARRRFRSLKLDEFQRIALVSIDAELRTSIDGLQSKSIDRLSRASVDDIYGVDRILQCHEDHDSQGVRSKTPTSAQPCLRQDRSSSIKSPPISTASQLLKLPVKRNLHRFKF</sequence>
<evidence type="ECO:0000256" key="1">
    <source>
        <dbReference type="SAM" id="MobiDB-lite"/>
    </source>
</evidence>
<protein>
    <submittedName>
        <fullName evidence="2">Uncharacterized protein</fullName>
    </submittedName>
</protein>